<dbReference type="Pfam" id="PF12728">
    <property type="entry name" value="HTH_17"/>
    <property type="match status" value="1"/>
</dbReference>
<sequence length="75" mass="8221">MSKAKRYPAGADLPLGSYVPAPEAARMLGIRPVSVRAALTRGTLRGTMMGGVWMIPRLEVAAYRDRVTARRRNHA</sequence>
<dbReference type="EMBL" id="LR796577">
    <property type="protein sequence ID" value="CAB4152451.1"/>
    <property type="molecule type" value="Genomic_DNA"/>
</dbReference>
<organism evidence="2">
    <name type="scientific">uncultured Caudovirales phage</name>
    <dbReference type="NCBI Taxonomy" id="2100421"/>
    <lineage>
        <taxon>Viruses</taxon>
        <taxon>Duplodnaviria</taxon>
        <taxon>Heunggongvirae</taxon>
        <taxon>Uroviricota</taxon>
        <taxon>Caudoviricetes</taxon>
        <taxon>Peduoviridae</taxon>
        <taxon>Maltschvirus</taxon>
        <taxon>Maltschvirus maltsch</taxon>
    </lineage>
</organism>
<gene>
    <name evidence="2" type="ORF">UFOVP613_15</name>
</gene>
<name>A0A6J5N373_9CAUD</name>
<accession>A0A6J5N373</accession>
<proteinExistence type="predicted"/>
<protein>
    <submittedName>
        <fullName evidence="2">Helix-turn-helix domain containing protein</fullName>
    </submittedName>
</protein>
<evidence type="ECO:0000313" key="2">
    <source>
        <dbReference type="EMBL" id="CAB4152451.1"/>
    </source>
</evidence>
<reference evidence="2" key="1">
    <citation type="submission" date="2020-04" db="EMBL/GenBank/DDBJ databases">
        <authorList>
            <person name="Chiriac C."/>
            <person name="Salcher M."/>
            <person name="Ghai R."/>
            <person name="Kavagutti S V."/>
        </authorList>
    </citation>
    <scope>NUCLEOTIDE SEQUENCE</scope>
</reference>
<feature type="domain" description="Helix-turn-helix" evidence="1">
    <location>
        <begin position="22"/>
        <end position="65"/>
    </location>
</feature>
<evidence type="ECO:0000259" key="1">
    <source>
        <dbReference type="Pfam" id="PF12728"/>
    </source>
</evidence>
<dbReference type="InterPro" id="IPR041657">
    <property type="entry name" value="HTH_17"/>
</dbReference>